<gene>
    <name evidence="2 5" type="primary">thiL</name>
    <name evidence="5" type="ORF">G4223_07315</name>
</gene>
<dbReference type="PIRSF" id="PIRSF005303">
    <property type="entry name" value="Thiam_monoph_kin"/>
    <property type="match status" value="1"/>
</dbReference>
<dbReference type="Pfam" id="PF02769">
    <property type="entry name" value="AIRS_C"/>
    <property type="match status" value="1"/>
</dbReference>
<comment type="caution">
    <text evidence="2">Lacks conserved residue(s) required for the propagation of feature annotation.</text>
</comment>
<accession>A0A7C9QUZ0</accession>
<dbReference type="GO" id="GO:0005524">
    <property type="term" value="F:ATP binding"/>
    <property type="evidence" value="ECO:0007669"/>
    <property type="project" value="UniProtKB-UniRule"/>
</dbReference>
<feature type="binding site" evidence="2">
    <location>
        <position position="60"/>
    </location>
    <ligand>
        <name>substrate</name>
    </ligand>
</feature>
<comment type="similarity">
    <text evidence="2">Belongs to the thiamine-monophosphate kinase family.</text>
</comment>
<feature type="binding site" evidence="2">
    <location>
        <position position="221"/>
    </location>
    <ligand>
        <name>Mg(2+)</name>
        <dbReference type="ChEBI" id="CHEBI:18420"/>
        <label>3</label>
    </ligand>
</feature>
<keyword evidence="2" id="KW-0067">ATP-binding</keyword>
<feature type="binding site" evidence="2">
    <location>
        <position position="36"/>
    </location>
    <ligand>
        <name>Mg(2+)</name>
        <dbReference type="ChEBI" id="CHEBI:18420"/>
        <label>4</label>
    </ligand>
</feature>
<dbReference type="GO" id="GO:0000287">
    <property type="term" value="F:magnesium ion binding"/>
    <property type="evidence" value="ECO:0007669"/>
    <property type="project" value="UniProtKB-UniRule"/>
</dbReference>
<dbReference type="CDD" id="cd02194">
    <property type="entry name" value="ThiL"/>
    <property type="match status" value="1"/>
</dbReference>
<feature type="binding site" evidence="2">
    <location>
        <position position="155"/>
    </location>
    <ligand>
        <name>ATP</name>
        <dbReference type="ChEBI" id="CHEBI:30616"/>
    </ligand>
</feature>
<feature type="binding site" evidence="2">
    <location>
        <begin position="128"/>
        <end position="129"/>
    </location>
    <ligand>
        <name>ATP</name>
        <dbReference type="ChEBI" id="CHEBI:30616"/>
    </ligand>
</feature>
<dbReference type="PANTHER" id="PTHR30270">
    <property type="entry name" value="THIAMINE-MONOPHOSPHATE KINASE"/>
    <property type="match status" value="1"/>
</dbReference>
<dbReference type="NCBIfam" id="TIGR01379">
    <property type="entry name" value="thiL"/>
    <property type="match status" value="1"/>
</dbReference>
<dbReference type="GO" id="GO:0009229">
    <property type="term" value="P:thiamine diphosphate biosynthetic process"/>
    <property type="evidence" value="ECO:0007669"/>
    <property type="project" value="UniProtKB-UniRule"/>
</dbReference>
<keyword evidence="2" id="KW-0547">Nucleotide-binding</keyword>
<keyword evidence="2" id="KW-0479">Metal-binding</keyword>
<feature type="binding site" evidence="2">
    <location>
        <position position="329"/>
    </location>
    <ligand>
        <name>substrate</name>
    </ligand>
</feature>
<protein>
    <recommendedName>
        <fullName evidence="2">Thiamine-monophosphate kinase</fullName>
        <shortName evidence="2">TMP kinase</shortName>
        <shortName evidence="2">Thiamine-phosphate kinase</shortName>
        <ecNumber evidence="2">2.7.4.16</ecNumber>
    </recommendedName>
</protein>
<comment type="pathway">
    <text evidence="2">Cofactor biosynthesis; thiamine diphosphate biosynthesis; thiamine diphosphate from thiamine phosphate: step 1/1.</text>
</comment>
<dbReference type="Proteomes" id="UP000480684">
    <property type="component" value="Unassembled WGS sequence"/>
</dbReference>
<evidence type="ECO:0000313" key="5">
    <source>
        <dbReference type="EMBL" id="NFV79916.1"/>
    </source>
</evidence>
<reference evidence="5 6" key="1">
    <citation type="submission" date="2020-02" db="EMBL/GenBank/DDBJ databases">
        <authorList>
            <person name="Dziuba M."/>
            <person name="Kuznetsov B."/>
            <person name="Mardanov A."/>
            <person name="Ravin N."/>
            <person name="Grouzdev D."/>
        </authorList>
    </citation>
    <scope>NUCLEOTIDE SEQUENCE [LARGE SCALE GENOMIC DNA]</scope>
    <source>
        <strain evidence="5 6">SpK</strain>
    </source>
</reference>
<feature type="binding site" evidence="2">
    <location>
        <position position="223"/>
    </location>
    <ligand>
        <name>ATP</name>
        <dbReference type="ChEBI" id="CHEBI:30616"/>
    </ligand>
</feature>
<feature type="binding site" evidence="2">
    <location>
        <position position="273"/>
    </location>
    <ligand>
        <name>substrate</name>
    </ligand>
</feature>
<evidence type="ECO:0000259" key="3">
    <source>
        <dbReference type="Pfam" id="PF00586"/>
    </source>
</evidence>
<feature type="binding site" evidence="2">
    <location>
        <position position="81"/>
    </location>
    <ligand>
        <name>Mg(2+)</name>
        <dbReference type="ChEBI" id="CHEBI:18420"/>
        <label>2</label>
    </ligand>
</feature>
<dbReference type="Gene3D" id="3.90.650.10">
    <property type="entry name" value="PurM-like C-terminal domain"/>
    <property type="match status" value="1"/>
</dbReference>
<dbReference type="PANTHER" id="PTHR30270:SF0">
    <property type="entry name" value="THIAMINE-MONOPHOSPHATE KINASE"/>
    <property type="match status" value="1"/>
</dbReference>
<keyword evidence="2 5" id="KW-0808">Transferase</keyword>
<feature type="domain" description="PurM-like C-terminal" evidence="4">
    <location>
        <begin position="159"/>
        <end position="315"/>
    </location>
</feature>
<keyword evidence="2 5" id="KW-0418">Kinase</keyword>
<dbReference type="SUPFAM" id="SSF55326">
    <property type="entry name" value="PurM N-terminal domain-like"/>
    <property type="match status" value="1"/>
</dbReference>
<dbReference type="InterPro" id="IPR006283">
    <property type="entry name" value="ThiL-like"/>
</dbReference>
<dbReference type="InterPro" id="IPR016188">
    <property type="entry name" value="PurM-like_N"/>
</dbReference>
<evidence type="ECO:0000313" key="6">
    <source>
        <dbReference type="Proteomes" id="UP000480684"/>
    </source>
</evidence>
<name>A0A7C9QUZ0_9PROT</name>
<comment type="function">
    <text evidence="2">Catalyzes the ATP-dependent phosphorylation of thiamine-monophosphate (TMP) to form thiamine-pyrophosphate (TPP), the active form of vitamin B1.</text>
</comment>
<dbReference type="InterPro" id="IPR036921">
    <property type="entry name" value="PurM-like_N_sf"/>
</dbReference>
<comment type="catalytic activity">
    <reaction evidence="2">
        <text>thiamine phosphate + ATP = thiamine diphosphate + ADP</text>
        <dbReference type="Rhea" id="RHEA:15913"/>
        <dbReference type="ChEBI" id="CHEBI:30616"/>
        <dbReference type="ChEBI" id="CHEBI:37575"/>
        <dbReference type="ChEBI" id="CHEBI:58937"/>
        <dbReference type="ChEBI" id="CHEBI:456216"/>
        <dbReference type="EC" id="2.7.4.16"/>
    </reaction>
</comment>
<dbReference type="GO" id="GO:0009030">
    <property type="term" value="F:thiamine-phosphate kinase activity"/>
    <property type="evidence" value="ECO:0007669"/>
    <property type="project" value="UniProtKB-UniRule"/>
</dbReference>
<dbReference type="InterPro" id="IPR036676">
    <property type="entry name" value="PurM-like_C_sf"/>
</dbReference>
<feature type="binding site" evidence="2">
    <location>
        <position position="129"/>
    </location>
    <ligand>
        <name>Mg(2+)</name>
        <dbReference type="ChEBI" id="CHEBI:18420"/>
        <label>1</label>
    </ligand>
</feature>
<dbReference type="HAMAP" id="MF_02128">
    <property type="entry name" value="TMP_kinase"/>
    <property type="match status" value="1"/>
</dbReference>
<sequence>MSGTLPASSVDEFQIIADLFAPLSRGYPGALNLTDDVALLAADPDHETAATMDAMVAGVHFLPDDPPDLVARKLMRVNLSDLAAKGARPFAVMLAAAFPRGTDLDWMQRFAAGLAADVAEFGVSLIGGDTVSTPGPLTLALTALGKVAKGRAILRSGAQAGDVVWVSGSIGDGALGLRAARDGWPGLAAGHVSFLAGRYRLPSPRLSLGAGLVGLAHAGMDVSDGLVQDLGHICRASGLGARIEAAKVPLSAATAAALATDQTLLASVLAGGDDYELLFTAPAHATEAVLNLGRRVGVAVTAIGSMAEGEGVRVVDANGGTLSLPHGGWRHFSATETGAGA</sequence>
<dbReference type="Pfam" id="PF00586">
    <property type="entry name" value="AIRS"/>
    <property type="match status" value="1"/>
</dbReference>
<comment type="miscellaneous">
    <text evidence="2">Reaction mechanism of ThiL seems to utilize a direct, inline transfer of the gamma-phosphate of ATP to TMP rather than a phosphorylated enzyme intermediate.</text>
</comment>
<evidence type="ECO:0000256" key="1">
    <source>
        <dbReference type="ARBA" id="ARBA00022977"/>
    </source>
</evidence>
<evidence type="ECO:0000256" key="2">
    <source>
        <dbReference type="HAMAP-Rule" id="MF_02128"/>
    </source>
</evidence>
<comment type="caution">
    <text evidence="5">The sequence shown here is derived from an EMBL/GenBank/DDBJ whole genome shotgun (WGS) entry which is preliminary data.</text>
</comment>
<keyword evidence="1 2" id="KW-0784">Thiamine biosynthesis</keyword>
<feature type="binding site" evidence="2">
    <location>
        <position position="53"/>
    </location>
    <ligand>
        <name>Mg(2+)</name>
        <dbReference type="ChEBI" id="CHEBI:18420"/>
        <label>1</label>
    </ligand>
</feature>
<dbReference type="Gene3D" id="3.30.1330.10">
    <property type="entry name" value="PurM-like, N-terminal domain"/>
    <property type="match status" value="1"/>
</dbReference>
<feature type="binding site" evidence="2">
    <location>
        <position position="36"/>
    </location>
    <ligand>
        <name>Mg(2+)</name>
        <dbReference type="ChEBI" id="CHEBI:18420"/>
        <label>3</label>
    </ligand>
</feature>
<keyword evidence="2" id="KW-0460">Magnesium</keyword>
<dbReference type="AlphaFoldDB" id="A0A7C9QUZ0"/>
<dbReference type="GO" id="GO:0009228">
    <property type="term" value="P:thiamine biosynthetic process"/>
    <property type="evidence" value="ECO:0007669"/>
    <property type="project" value="UniProtKB-KW"/>
</dbReference>
<evidence type="ECO:0000259" key="4">
    <source>
        <dbReference type="Pfam" id="PF02769"/>
    </source>
</evidence>
<dbReference type="EMBL" id="JAAIYP010000034">
    <property type="protein sequence ID" value="NFV79916.1"/>
    <property type="molecule type" value="Genomic_DNA"/>
</dbReference>
<feature type="binding site" evidence="2">
    <location>
        <position position="81"/>
    </location>
    <ligand>
        <name>Mg(2+)</name>
        <dbReference type="ChEBI" id="CHEBI:18420"/>
        <label>4</label>
    </ligand>
</feature>
<dbReference type="SUPFAM" id="SSF56042">
    <property type="entry name" value="PurM C-terminal domain-like"/>
    <property type="match status" value="1"/>
</dbReference>
<dbReference type="UniPathway" id="UPA00060">
    <property type="reaction ID" value="UER00142"/>
</dbReference>
<feature type="binding site" evidence="2">
    <location>
        <position position="224"/>
    </location>
    <ligand>
        <name>Mg(2+)</name>
        <dbReference type="ChEBI" id="CHEBI:18420"/>
        <label>5</label>
    </ligand>
</feature>
<keyword evidence="6" id="KW-1185">Reference proteome</keyword>
<feature type="binding site" evidence="2">
    <location>
        <position position="81"/>
    </location>
    <ligand>
        <name>Mg(2+)</name>
        <dbReference type="ChEBI" id="CHEBI:18420"/>
        <label>3</label>
    </ligand>
</feature>
<feature type="binding site" evidence="2">
    <location>
        <position position="51"/>
    </location>
    <ligand>
        <name>Mg(2+)</name>
        <dbReference type="ChEBI" id="CHEBI:18420"/>
        <label>4</label>
    </ligand>
</feature>
<proteinExistence type="inferred from homology"/>
<feature type="domain" description="PurM-like N-terminal" evidence="3">
    <location>
        <begin position="35"/>
        <end position="147"/>
    </location>
</feature>
<feature type="binding site" evidence="2">
    <location>
        <position position="53"/>
    </location>
    <ligand>
        <name>Mg(2+)</name>
        <dbReference type="ChEBI" id="CHEBI:18420"/>
        <label>2</label>
    </ligand>
</feature>
<dbReference type="InterPro" id="IPR010918">
    <property type="entry name" value="PurM-like_C_dom"/>
</dbReference>
<dbReference type="RefSeq" id="WP_163677149.1">
    <property type="nucleotide sequence ID" value="NZ_JAAIYP010000034.1"/>
</dbReference>
<dbReference type="EC" id="2.7.4.16" evidence="2"/>
<organism evidence="5 6">
    <name type="scientific">Magnetospirillum aberrantis SpK</name>
    <dbReference type="NCBI Taxonomy" id="908842"/>
    <lineage>
        <taxon>Bacteria</taxon>
        <taxon>Pseudomonadati</taxon>
        <taxon>Pseudomonadota</taxon>
        <taxon>Alphaproteobacteria</taxon>
        <taxon>Rhodospirillales</taxon>
        <taxon>Rhodospirillaceae</taxon>
        <taxon>Magnetospirillum</taxon>
    </lineage>
</organism>